<dbReference type="AlphaFoldDB" id="A0A1C3K286"/>
<dbReference type="RefSeq" id="WP_067753882.1">
    <property type="nucleotide sequence ID" value="NZ_LT907988.1"/>
</dbReference>
<reference evidence="2 3" key="2">
    <citation type="submission" date="2017-08" db="EMBL/GenBank/DDBJ databases">
        <authorList>
            <person name="de Groot N.N."/>
        </authorList>
    </citation>
    <scope>NUCLEOTIDE SEQUENCE [LARGE SCALE GENOMIC DNA]</scope>
    <source>
        <strain evidence="2">Orrdi1</strain>
    </source>
</reference>
<dbReference type="SUPFAM" id="SSF69635">
    <property type="entry name" value="Type III secretory system chaperone-like"/>
    <property type="match status" value="1"/>
</dbReference>
<dbReference type="Pfam" id="PF05932">
    <property type="entry name" value="CesT"/>
    <property type="match status" value="1"/>
</dbReference>
<protein>
    <submittedName>
        <fullName evidence="1">Type III secretion HpaB protein</fullName>
    </submittedName>
</protein>
<proteinExistence type="predicted"/>
<organism evidence="1 3">
    <name type="scientific">Orrella dioscoreae</name>
    <dbReference type="NCBI Taxonomy" id="1851544"/>
    <lineage>
        <taxon>Bacteria</taxon>
        <taxon>Pseudomonadati</taxon>
        <taxon>Pseudomonadota</taxon>
        <taxon>Betaproteobacteria</taxon>
        <taxon>Burkholderiales</taxon>
        <taxon>Alcaligenaceae</taxon>
        <taxon>Orrella</taxon>
    </lineage>
</organism>
<sequence length="151" mass="17005">MDIGQFEAVLRDLAECVDLPSPDPLLKTRALDIEGFEVRFEYFEADPAAMYVNFHYGTVTAGRTLALFRLMLEANLLIYAQDQAQLGLDSDTGGTVLILRLGLTHELSGEVLVETMEHYAEHGRYWRKNIIEASDEMFAGIVSGDYKWLKA</sequence>
<keyword evidence="3" id="KW-1185">Reference proteome</keyword>
<dbReference type="Gene3D" id="3.30.1460.10">
    <property type="match status" value="1"/>
</dbReference>
<evidence type="ECO:0000313" key="2">
    <source>
        <dbReference type="EMBL" id="SOE47014.1"/>
    </source>
</evidence>
<evidence type="ECO:0000313" key="1">
    <source>
        <dbReference type="EMBL" id="SBT25611.1"/>
    </source>
</evidence>
<dbReference type="EMBL" id="LT907988">
    <property type="protein sequence ID" value="SOE47014.1"/>
    <property type="molecule type" value="Genomic_DNA"/>
</dbReference>
<dbReference type="STRING" id="1851544.ODI_03539"/>
<dbReference type="Proteomes" id="UP000078558">
    <property type="component" value="Chromosome I"/>
</dbReference>
<dbReference type="InterPro" id="IPR010261">
    <property type="entry name" value="Tir_chaperone"/>
</dbReference>
<dbReference type="KEGG" id="odi:ODI_R0597"/>
<dbReference type="EMBL" id="FLRC01000021">
    <property type="protein sequence ID" value="SBT25611.1"/>
    <property type="molecule type" value="Genomic_DNA"/>
</dbReference>
<accession>A0A1C3K286</accession>
<evidence type="ECO:0000313" key="3">
    <source>
        <dbReference type="Proteomes" id="UP000078558"/>
    </source>
</evidence>
<dbReference type="OrthoDB" id="5997282at2"/>
<reference evidence="1 3" key="1">
    <citation type="submission" date="2016-06" db="EMBL/GenBank/DDBJ databases">
        <authorList>
            <person name="Kjaerup R.B."/>
            <person name="Dalgaard T.S."/>
            <person name="Juul-Madsen H.R."/>
        </authorList>
    </citation>
    <scope>NUCLEOTIDE SEQUENCE [LARGE SCALE GENOMIC DNA]</scope>
    <source>
        <strain evidence="1">Orrdi1</strain>
    </source>
</reference>
<gene>
    <name evidence="1" type="ORF">ODI_03539</name>
    <name evidence="2" type="ORF">ODI_R0597</name>
</gene>
<name>A0A1C3K286_9BURK</name>